<dbReference type="AlphaFoldDB" id="A0A061HTQ3"/>
<sequence length="134" mass="15585">MSRFITSVWMDIDLGSYLVNNPEENLYMDERGQLRAAPLADCVMDGQQRLHALQCWFTDGLAVSCSQGQPRYWSQIPIKERRRFLSTVFTRAEVCSNDERQLREIYDLRAFGGVPHREHERAQSHFLPKPRSGP</sequence>
<reference evidence="2" key="1">
    <citation type="journal article" date="2013" name="Nat. Biotechnol.">
        <title>Chinese hamster genome sequenced from sorted chromosomes.</title>
        <authorList>
            <person name="Brinkrolf K."/>
            <person name="Rupp O."/>
            <person name="Laux H."/>
            <person name="Kollin F."/>
            <person name="Ernst W."/>
            <person name="Linke B."/>
            <person name="Kofler R."/>
            <person name="Romand S."/>
            <person name="Hesse F."/>
            <person name="Budach W.E."/>
            <person name="Galosy S."/>
            <person name="Muller D."/>
            <person name="Noll T."/>
            <person name="Wienberg J."/>
            <person name="Jostock T."/>
            <person name="Leonard M."/>
            <person name="Grillari J."/>
            <person name="Tauch A."/>
            <person name="Goesmann A."/>
            <person name="Helk B."/>
            <person name="Mott J.E."/>
            <person name="Puhler A."/>
            <person name="Borth N."/>
        </authorList>
    </citation>
    <scope>NUCLEOTIDE SEQUENCE [LARGE SCALE GENOMIC DNA]</scope>
    <source>
        <strain evidence="2">17A/GY</strain>
    </source>
</reference>
<evidence type="ECO:0000313" key="2">
    <source>
        <dbReference type="Proteomes" id="UP000030759"/>
    </source>
</evidence>
<gene>
    <name evidence="1" type="ORF">H671_21584</name>
</gene>
<dbReference type="EMBL" id="KE690404">
    <property type="protein sequence ID" value="ERE48421.1"/>
    <property type="molecule type" value="Genomic_DNA"/>
</dbReference>
<name>A0A061HTQ3_CRIGR</name>
<accession>A0A061HTQ3</accession>
<protein>
    <recommendedName>
        <fullName evidence="3">DUF262 domain-containing protein</fullName>
    </recommendedName>
</protein>
<proteinExistence type="predicted"/>
<evidence type="ECO:0008006" key="3">
    <source>
        <dbReference type="Google" id="ProtNLM"/>
    </source>
</evidence>
<dbReference type="Proteomes" id="UP000030759">
    <property type="component" value="Unassembled WGS sequence"/>
</dbReference>
<evidence type="ECO:0000313" key="1">
    <source>
        <dbReference type="EMBL" id="ERE48421.1"/>
    </source>
</evidence>
<organism evidence="1 2">
    <name type="scientific">Cricetulus griseus</name>
    <name type="common">Chinese hamster</name>
    <name type="synonym">Cricetulus barabensis griseus</name>
    <dbReference type="NCBI Taxonomy" id="10029"/>
    <lineage>
        <taxon>Eukaryota</taxon>
        <taxon>Metazoa</taxon>
        <taxon>Chordata</taxon>
        <taxon>Craniata</taxon>
        <taxon>Vertebrata</taxon>
        <taxon>Euteleostomi</taxon>
        <taxon>Mammalia</taxon>
        <taxon>Eutheria</taxon>
        <taxon>Euarchontoglires</taxon>
        <taxon>Glires</taxon>
        <taxon>Rodentia</taxon>
        <taxon>Myomorpha</taxon>
        <taxon>Muroidea</taxon>
        <taxon>Cricetidae</taxon>
        <taxon>Cricetinae</taxon>
        <taxon>Cricetulus</taxon>
    </lineage>
</organism>